<feature type="compositionally biased region" description="Basic and acidic residues" evidence="1">
    <location>
        <begin position="1"/>
        <end position="16"/>
    </location>
</feature>
<accession>A0A084W2N3</accession>
<dbReference type="VEuPathDB" id="VectorBase:ASIC012266"/>
<gene>
    <name evidence="2" type="ORF">ZHAS_00012266</name>
</gene>
<keyword evidence="4" id="KW-1185">Reference proteome</keyword>
<sequence>MRSRAHPEHSAQEFHDPSCGQEAENADTLAHVCVRVCFGAGGGDRQADEGKQQRRPTVAPGVPTPPTSKLFTFRCGILFFRKDFSN</sequence>
<dbReference type="EMBL" id="ATLV01019650">
    <property type="status" value="NOT_ANNOTATED_CDS"/>
    <property type="molecule type" value="Genomic_DNA"/>
</dbReference>
<evidence type="ECO:0000313" key="3">
    <source>
        <dbReference type="EnsemblMetazoa" id="ASIC012266-PA"/>
    </source>
</evidence>
<proteinExistence type="predicted"/>
<evidence type="ECO:0000256" key="1">
    <source>
        <dbReference type="SAM" id="MobiDB-lite"/>
    </source>
</evidence>
<evidence type="ECO:0000313" key="2">
    <source>
        <dbReference type="EMBL" id="KFB44477.1"/>
    </source>
</evidence>
<dbReference type="AlphaFoldDB" id="A0A084W2N3"/>
<dbReference type="EnsemblMetazoa" id="ASIC012266-RA">
    <property type="protein sequence ID" value="ASIC012266-PA"/>
    <property type="gene ID" value="ASIC012266"/>
</dbReference>
<feature type="region of interest" description="Disordered" evidence="1">
    <location>
        <begin position="1"/>
        <end position="21"/>
    </location>
</feature>
<feature type="region of interest" description="Disordered" evidence="1">
    <location>
        <begin position="43"/>
        <end position="65"/>
    </location>
</feature>
<reference evidence="2 4" key="1">
    <citation type="journal article" date="2014" name="BMC Genomics">
        <title>Genome sequence of Anopheles sinensis provides insight into genetics basis of mosquito competence for malaria parasites.</title>
        <authorList>
            <person name="Zhou D."/>
            <person name="Zhang D."/>
            <person name="Ding G."/>
            <person name="Shi L."/>
            <person name="Hou Q."/>
            <person name="Ye Y."/>
            <person name="Xu Y."/>
            <person name="Zhou H."/>
            <person name="Xiong C."/>
            <person name="Li S."/>
            <person name="Yu J."/>
            <person name="Hong S."/>
            <person name="Yu X."/>
            <person name="Zou P."/>
            <person name="Chen C."/>
            <person name="Chang X."/>
            <person name="Wang W."/>
            <person name="Lv Y."/>
            <person name="Sun Y."/>
            <person name="Ma L."/>
            <person name="Shen B."/>
            <person name="Zhu C."/>
        </authorList>
    </citation>
    <scope>NUCLEOTIDE SEQUENCE [LARGE SCALE GENOMIC DNA]</scope>
</reference>
<protein>
    <submittedName>
        <fullName evidence="2 3">Uncharacterized protein</fullName>
    </submittedName>
</protein>
<name>A0A084W2N3_ANOSI</name>
<organism evidence="2">
    <name type="scientific">Anopheles sinensis</name>
    <name type="common">Mosquito</name>
    <dbReference type="NCBI Taxonomy" id="74873"/>
    <lineage>
        <taxon>Eukaryota</taxon>
        <taxon>Metazoa</taxon>
        <taxon>Ecdysozoa</taxon>
        <taxon>Arthropoda</taxon>
        <taxon>Hexapoda</taxon>
        <taxon>Insecta</taxon>
        <taxon>Pterygota</taxon>
        <taxon>Neoptera</taxon>
        <taxon>Endopterygota</taxon>
        <taxon>Diptera</taxon>
        <taxon>Nematocera</taxon>
        <taxon>Culicoidea</taxon>
        <taxon>Culicidae</taxon>
        <taxon>Anophelinae</taxon>
        <taxon>Anopheles</taxon>
    </lineage>
</organism>
<dbReference type="EMBL" id="KE525275">
    <property type="protein sequence ID" value="KFB44477.1"/>
    <property type="molecule type" value="Genomic_DNA"/>
</dbReference>
<dbReference type="Proteomes" id="UP000030765">
    <property type="component" value="Unassembled WGS sequence"/>
</dbReference>
<reference evidence="3" key="2">
    <citation type="submission" date="2020-05" db="UniProtKB">
        <authorList>
            <consortium name="EnsemblMetazoa"/>
        </authorList>
    </citation>
    <scope>IDENTIFICATION</scope>
</reference>
<evidence type="ECO:0000313" key="4">
    <source>
        <dbReference type="Proteomes" id="UP000030765"/>
    </source>
</evidence>